<dbReference type="Gene3D" id="2.20.25.10">
    <property type="match status" value="1"/>
</dbReference>
<dbReference type="InterPro" id="IPR036102">
    <property type="entry name" value="OsmC/Ohrsf"/>
</dbReference>
<sequence length="146" mass="15654">MQASIQWVGGVAFDAKSESGHQVTMDGSPAYGGENRGARPMELILLGLGGCAAFDIVTILKKARQEVTDVRCELKAERADEIPAVFTKIHLHFTVVGHGVKDKQVEKAIHLSADKYCSASRMLSQGGVEITHSFEVVEDATAAQSV</sequence>
<reference evidence="1 2" key="1">
    <citation type="submission" date="2018-07" db="EMBL/GenBank/DDBJ databases">
        <title>Genome sequencing of Moraxellaceae gen. HYN0046.</title>
        <authorList>
            <person name="Kim M."/>
            <person name="Yi H."/>
        </authorList>
    </citation>
    <scope>NUCLEOTIDE SEQUENCE [LARGE SCALE GENOMIC DNA]</scope>
    <source>
        <strain evidence="1 2">HYN0046</strain>
    </source>
</reference>
<dbReference type="Pfam" id="PF02566">
    <property type="entry name" value="OsmC"/>
    <property type="match status" value="1"/>
</dbReference>
<dbReference type="OrthoDB" id="9804010at2"/>
<dbReference type="InterPro" id="IPR015946">
    <property type="entry name" value="KH_dom-like_a/b"/>
</dbReference>
<evidence type="ECO:0000313" key="1">
    <source>
        <dbReference type="EMBL" id="AXI02087.1"/>
    </source>
</evidence>
<evidence type="ECO:0000313" key="2">
    <source>
        <dbReference type="Proteomes" id="UP000253940"/>
    </source>
</evidence>
<dbReference type="Gene3D" id="3.30.300.20">
    <property type="match status" value="1"/>
</dbReference>
<organism evidence="1 2">
    <name type="scientific">Aquirhabdus parva</name>
    <dbReference type="NCBI Taxonomy" id="2283318"/>
    <lineage>
        <taxon>Bacteria</taxon>
        <taxon>Pseudomonadati</taxon>
        <taxon>Pseudomonadota</taxon>
        <taxon>Gammaproteobacteria</taxon>
        <taxon>Moraxellales</taxon>
        <taxon>Moraxellaceae</taxon>
        <taxon>Aquirhabdus</taxon>
    </lineage>
</organism>
<keyword evidence="2" id="KW-1185">Reference proteome</keyword>
<dbReference type="SUPFAM" id="SSF82784">
    <property type="entry name" value="OsmC-like"/>
    <property type="match status" value="1"/>
</dbReference>
<dbReference type="Proteomes" id="UP000253940">
    <property type="component" value="Chromosome"/>
</dbReference>
<dbReference type="NCBIfam" id="NF008009">
    <property type="entry name" value="PRK10738.1"/>
    <property type="match status" value="1"/>
</dbReference>
<name>A0A345P478_9GAMM</name>
<dbReference type="InterPro" id="IPR003718">
    <property type="entry name" value="OsmC/Ohr_fam"/>
</dbReference>
<protein>
    <submittedName>
        <fullName evidence="1">OsmC family protein</fullName>
    </submittedName>
</protein>
<dbReference type="AlphaFoldDB" id="A0A345P478"/>
<dbReference type="RefSeq" id="WP_114898197.1">
    <property type="nucleotide sequence ID" value="NZ_CP031222.1"/>
</dbReference>
<gene>
    <name evidence="1" type="ORF">HYN46_03965</name>
</gene>
<accession>A0A345P478</accession>
<dbReference type="PANTHER" id="PTHR34352:SF1">
    <property type="entry name" value="PROTEIN YHFA"/>
    <property type="match status" value="1"/>
</dbReference>
<proteinExistence type="predicted"/>
<dbReference type="KEGG" id="mbah:HYN46_03965"/>
<dbReference type="PANTHER" id="PTHR34352">
    <property type="entry name" value="PROTEIN YHFA"/>
    <property type="match status" value="1"/>
</dbReference>
<dbReference type="EMBL" id="CP031222">
    <property type="protein sequence ID" value="AXI02087.1"/>
    <property type="molecule type" value="Genomic_DNA"/>
</dbReference>